<keyword evidence="2" id="KW-0347">Helicase</keyword>
<dbReference type="EMBL" id="WUEZ01000005">
    <property type="protein sequence ID" value="NEI33630.1"/>
    <property type="molecule type" value="Genomic_DNA"/>
</dbReference>
<keyword evidence="2" id="KW-0378">Hydrolase</keyword>
<organism evidence="2 3">
    <name type="scientific">Rhizobium leguminosarum</name>
    <dbReference type="NCBI Taxonomy" id="384"/>
    <lineage>
        <taxon>Bacteria</taxon>
        <taxon>Pseudomonadati</taxon>
        <taxon>Pseudomonadota</taxon>
        <taxon>Alphaproteobacteria</taxon>
        <taxon>Hyphomicrobiales</taxon>
        <taxon>Rhizobiaceae</taxon>
        <taxon>Rhizobium/Agrobacterium group</taxon>
        <taxon>Rhizobium</taxon>
    </lineage>
</organism>
<dbReference type="SUPFAM" id="SSF52540">
    <property type="entry name" value="P-loop containing nucleoside triphosphate hydrolases"/>
    <property type="match status" value="1"/>
</dbReference>
<dbReference type="PANTHER" id="PTHR30153">
    <property type="entry name" value="REPLICATIVE DNA HELICASE DNAB"/>
    <property type="match status" value="1"/>
</dbReference>
<dbReference type="GO" id="GO:0003678">
    <property type="term" value="F:DNA helicase activity"/>
    <property type="evidence" value="ECO:0007669"/>
    <property type="project" value="InterPro"/>
</dbReference>
<dbReference type="NCBIfam" id="NF004629">
    <property type="entry name" value="PRK05973.1"/>
    <property type="match status" value="1"/>
</dbReference>
<evidence type="ECO:0000313" key="2">
    <source>
        <dbReference type="EMBL" id="NEI33630.1"/>
    </source>
</evidence>
<keyword evidence="2" id="KW-0547">Nucleotide-binding</keyword>
<dbReference type="GO" id="GO:0005524">
    <property type="term" value="F:ATP binding"/>
    <property type="evidence" value="ECO:0007669"/>
    <property type="project" value="InterPro"/>
</dbReference>
<dbReference type="GO" id="GO:0006260">
    <property type="term" value="P:DNA replication"/>
    <property type="evidence" value="ECO:0007669"/>
    <property type="project" value="InterPro"/>
</dbReference>
<gene>
    <name evidence="2" type="ORF">GR204_06395</name>
</gene>
<dbReference type="Pfam" id="PF03796">
    <property type="entry name" value="DnaB_C"/>
    <property type="match status" value="1"/>
</dbReference>
<name>A0A6P0B167_RHILE</name>
<dbReference type="GO" id="GO:0005829">
    <property type="term" value="C:cytosol"/>
    <property type="evidence" value="ECO:0007669"/>
    <property type="project" value="TreeGrafter"/>
</dbReference>
<dbReference type="Proteomes" id="UP000471560">
    <property type="component" value="Unassembled WGS sequence"/>
</dbReference>
<comment type="caution">
    <text evidence="2">The sequence shown here is derived from an EMBL/GenBank/DDBJ whole genome shotgun (WGS) entry which is preliminary data.</text>
</comment>
<dbReference type="InterPro" id="IPR007694">
    <property type="entry name" value="DNA_helicase_DnaB-like_C"/>
</dbReference>
<dbReference type="PANTHER" id="PTHR30153:SF2">
    <property type="entry name" value="REPLICATIVE DNA HELICASE"/>
    <property type="match status" value="1"/>
</dbReference>
<dbReference type="RefSeq" id="WP_164576058.1">
    <property type="nucleotide sequence ID" value="NZ_WUEZ01000005.1"/>
</dbReference>
<dbReference type="InterPro" id="IPR027417">
    <property type="entry name" value="P-loop_NTPase"/>
</dbReference>
<evidence type="ECO:0000313" key="3">
    <source>
        <dbReference type="Proteomes" id="UP000471560"/>
    </source>
</evidence>
<reference evidence="2 3" key="1">
    <citation type="submission" date="2019-12" db="EMBL/GenBank/DDBJ databases">
        <title>Rhizobium genotypes associated with high levels of biological nitrogen fixation by grain legumes in a temperate-maritime cropping system.</title>
        <authorList>
            <person name="Maluk M."/>
            <person name="Francesc Ferrando Molina F."/>
            <person name="Lopez Del Egido L."/>
            <person name="Lafos M."/>
            <person name="Langarica-Fuentes A."/>
            <person name="Gebre Yohannes G."/>
            <person name="Young M.W."/>
            <person name="Martin P."/>
            <person name="Gantlett R."/>
            <person name="Kenicer G."/>
            <person name="Hawes C."/>
            <person name="Begg G.S."/>
            <person name="Quilliam R.S."/>
            <person name="Squire G.R."/>
            <person name="Poole P.S."/>
            <person name="Young P.W."/>
            <person name="Iannetta P.M."/>
            <person name="James E.K."/>
        </authorList>
    </citation>
    <scope>NUCLEOTIDE SEQUENCE [LARGE SCALE GENOMIC DNA]</scope>
    <source>
        <strain evidence="2 3">JHI1096</strain>
    </source>
</reference>
<dbReference type="AlphaFoldDB" id="A0A6P0B167"/>
<protein>
    <submittedName>
        <fullName evidence="2">DNA helicase</fullName>
    </submittedName>
</protein>
<evidence type="ECO:0000259" key="1">
    <source>
        <dbReference type="Pfam" id="PF03796"/>
    </source>
</evidence>
<keyword evidence="2" id="KW-0067">ATP-binding</keyword>
<sequence>MKLSAPIFQLKRRAKLMARSNSVPLYEALDQIAREEGFGKWSLLSASMSSGPLSETVLSRLDDGDMLLLAGRPGHGKTKLGLQLLIDAARDGRKALLFTLEFTEQQAWKRLKSLEGPGGNIADAVQIFTSDQISAEYIIQHMSGLESGAIAVIDYLQLLDQQRSKPVLSEQLQTLGEFAQRTGVVLGFISQIDRSFETEGKRLPDIGDVRLPNFVDLGLFSKACFLHNGEAQLQDVA</sequence>
<proteinExistence type="predicted"/>
<accession>A0A6P0B167</accession>
<feature type="domain" description="SF4 helicase" evidence="1">
    <location>
        <begin position="58"/>
        <end position="113"/>
    </location>
</feature>
<dbReference type="Gene3D" id="3.40.50.300">
    <property type="entry name" value="P-loop containing nucleotide triphosphate hydrolases"/>
    <property type="match status" value="1"/>
</dbReference>